<dbReference type="RefSeq" id="WP_148910056.1">
    <property type="nucleotide sequence ID" value="NZ_VNHX01000027.1"/>
</dbReference>
<comment type="caution">
    <text evidence="2">The sequence shown here is derived from an EMBL/GenBank/DDBJ whole genome shotgun (WGS) entry which is preliminary data.</text>
</comment>
<sequence length="256" mass="29324">MNQLTNIQQTMSSREIAELTGKTHDNVLKAIRNMEEAWVKVTGVKFNVSEYKDPTGRKLPMYELTKKESLYVATKFNDEARARLILRWEELENSKQFQVPSSLSEALRLAANQAEQIEQQQKQLEEQKPKVLFADAVSASKTTVLIGELAKIIKQNGYDIGQNRLFDYMRKNGYLISRFGSDYNMPTQKSMNLGLFEIKETSITHSDGHISISKTPKVTGKGQQYFIDRFLSAKKTHPNVTVHPEKNGYRKITFRA</sequence>
<dbReference type="EMBL" id="VNHX01000027">
    <property type="protein sequence ID" value="TYP89467.1"/>
    <property type="molecule type" value="Genomic_DNA"/>
</dbReference>
<protein>
    <submittedName>
        <fullName evidence="2">Rha family phage regulatory protein</fullName>
    </submittedName>
</protein>
<dbReference type="InterPro" id="IPR005039">
    <property type="entry name" value="Ant_C"/>
</dbReference>
<evidence type="ECO:0000313" key="2">
    <source>
        <dbReference type="EMBL" id="TYP89467.1"/>
    </source>
</evidence>
<dbReference type="GO" id="GO:0003677">
    <property type="term" value="F:DNA binding"/>
    <property type="evidence" value="ECO:0007669"/>
    <property type="project" value="InterPro"/>
</dbReference>
<evidence type="ECO:0000259" key="1">
    <source>
        <dbReference type="Pfam" id="PF03374"/>
    </source>
</evidence>
<dbReference type="Pfam" id="PF03374">
    <property type="entry name" value="ANT"/>
    <property type="match status" value="1"/>
</dbReference>
<proteinExistence type="predicted"/>
<keyword evidence="3" id="KW-1185">Reference proteome</keyword>
<dbReference type="AlphaFoldDB" id="A0A5S5D0A2"/>
<gene>
    <name evidence="2" type="ORF">BC792_12769</name>
</gene>
<dbReference type="InterPro" id="IPR014054">
    <property type="entry name" value="Phage_regulatory_Rha"/>
</dbReference>
<dbReference type="Pfam" id="PF09669">
    <property type="entry name" value="Phage_pRha"/>
    <property type="match status" value="1"/>
</dbReference>
<reference evidence="2 3" key="1">
    <citation type="submission" date="2019-07" db="EMBL/GenBank/DDBJ databases">
        <title>Genomic Encyclopedia of Archaeal and Bacterial Type Strains, Phase II (KMG-II): from individual species to whole genera.</title>
        <authorList>
            <person name="Goeker M."/>
        </authorList>
    </citation>
    <scope>NUCLEOTIDE SEQUENCE [LARGE SCALE GENOMIC DNA]</scope>
    <source>
        <strain evidence="2 3">DSM 18850</strain>
    </source>
</reference>
<evidence type="ECO:0000313" key="3">
    <source>
        <dbReference type="Proteomes" id="UP000325105"/>
    </source>
</evidence>
<dbReference type="Proteomes" id="UP000325105">
    <property type="component" value="Unassembled WGS sequence"/>
</dbReference>
<organism evidence="2 3">
    <name type="scientific">Sphingobacterium allocomposti</name>
    <dbReference type="NCBI Taxonomy" id="415956"/>
    <lineage>
        <taxon>Bacteria</taxon>
        <taxon>Pseudomonadati</taxon>
        <taxon>Bacteroidota</taxon>
        <taxon>Sphingobacteriia</taxon>
        <taxon>Sphingobacteriales</taxon>
        <taxon>Sphingobacteriaceae</taxon>
        <taxon>Sphingobacterium</taxon>
    </lineage>
</organism>
<accession>A0A5S5D0A2</accession>
<dbReference type="OrthoDB" id="1078540at2"/>
<feature type="domain" description="Antirepressor protein C-terminal" evidence="1">
    <location>
        <begin position="121"/>
        <end position="231"/>
    </location>
</feature>
<name>A0A5S5D0A2_9SPHI</name>